<dbReference type="PANTHER" id="PTHR46130:SF2">
    <property type="entry name" value="PAPPALYSIN-1"/>
    <property type="match status" value="1"/>
</dbReference>
<dbReference type="PANTHER" id="PTHR46130">
    <property type="entry name" value="LAMGL DOMAIN-CONTAINING PROTEIN"/>
    <property type="match status" value="1"/>
</dbReference>
<accession>A0A2G9SEJ6</accession>
<dbReference type="InterPro" id="IPR058897">
    <property type="entry name" value="PAPPA_SD_C"/>
</dbReference>
<reference evidence="3" key="1">
    <citation type="journal article" date="2017" name="Nat. Commun.">
        <title>The North American bullfrog draft genome provides insight into hormonal regulation of long noncoding RNA.</title>
        <authorList>
            <person name="Hammond S.A."/>
            <person name="Warren R.L."/>
            <person name="Vandervalk B.P."/>
            <person name="Kucuk E."/>
            <person name="Khan H."/>
            <person name="Gibb E.A."/>
            <person name="Pandoh P."/>
            <person name="Kirk H."/>
            <person name="Zhao Y."/>
            <person name="Jones M."/>
            <person name="Mungall A.J."/>
            <person name="Coope R."/>
            <person name="Pleasance S."/>
            <person name="Moore R.A."/>
            <person name="Holt R.A."/>
            <person name="Round J.M."/>
            <person name="Ohora S."/>
            <person name="Walle B.V."/>
            <person name="Veldhoen N."/>
            <person name="Helbing C.C."/>
            <person name="Birol I."/>
        </authorList>
    </citation>
    <scope>NUCLEOTIDE SEQUENCE [LARGE SCALE GENOMIC DNA]</scope>
</reference>
<organism evidence="2 3">
    <name type="scientific">Aquarana catesbeiana</name>
    <name type="common">American bullfrog</name>
    <name type="synonym">Rana catesbeiana</name>
    <dbReference type="NCBI Taxonomy" id="8400"/>
    <lineage>
        <taxon>Eukaryota</taxon>
        <taxon>Metazoa</taxon>
        <taxon>Chordata</taxon>
        <taxon>Craniata</taxon>
        <taxon>Vertebrata</taxon>
        <taxon>Euteleostomi</taxon>
        <taxon>Amphibia</taxon>
        <taxon>Batrachia</taxon>
        <taxon>Anura</taxon>
        <taxon>Neobatrachia</taxon>
        <taxon>Ranoidea</taxon>
        <taxon>Ranidae</taxon>
        <taxon>Aquarana</taxon>
    </lineage>
</organism>
<gene>
    <name evidence="2" type="ORF">AB205_0000410</name>
</gene>
<evidence type="ECO:0000313" key="2">
    <source>
        <dbReference type="EMBL" id="PIO38524.1"/>
    </source>
</evidence>
<dbReference type="Pfam" id="PF25900">
    <property type="entry name" value="PAPPA"/>
    <property type="match status" value="1"/>
</dbReference>
<dbReference type="GO" id="GO:0004222">
    <property type="term" value="F:metalloendopeptidase activity"/>
    <property type="evidence" value="ECO:0007669"/>
    <property type="project" value="TreeGrafter"/>
</dbReference>
<dbReference type="Proteomes" id="UP000228934">
    <property type="component" value="Unassembled WGS sequence"/>
</dbReference>
<keyword evidence="3" id="KW-1185">Reference proteome</keyword>
<proteinExistence type="predicted"/>
<dbReference type="EMBL" id="KV924508">
    <property type="protein sequence ID" value="PIO38524.1"/>
    <property type="molecule type" value="Genomic_DNA"/>
</dbReference>
<evidence type="ECO:0000313" key="3">
    <source>
        <dbReference type="Proteomes" id="UP000228934"/>
    </source>
</evidence>
<sequence>MQAIFFFFYIKVAQGRLSRNNAYILLMVFLSDDDCTDSFTPNQVARMHCYLDLVYQGWQPSSKPPPVAIAPQIIEHTYTSVTLEWFPPIDGYIFESYVPFVYMQHSLFRIIRNWNFLSNLPVSERRPDVEQPCETSVRTWSPGANDNSVPPACTEPLGCYLQLEFSYPVVPQTLTIWVTFITTETHTIRAEVDVRILLVSGEILHLGPQKIFCDVPLTIKLNFMKVEMYGIQIHTKDNLMEIDAAMITSVPNCPLCAKCNSIHYKVLRDPPFEDGSPFRISGHHR</sequence>
<name>A0A2G9SEJ6_AQUCT</name>
<feature type="non-terminal residue" evidence="2">
    <location>
        <position position="285"/>
    </location>
</feature>
<dbReference type="GO" id="GO:0005615">
    <property type="term" value="C:extracellular space"/>
    <property type="evidence" value="ECO:0007669"/>
    <property type="project" value="TreeGrafter"/>
</dbReference>
<protein>
    <recommendedName>
        <fullName evidence="1">Pappalysin-1 SD scarf domain-containing protein</fullName>
    </recommendedName>
</protein>
<dbReference type="AlphaFoldDB" id="A0A2G9SEJ6"/>
<dbReference type="GO" id="GO:0006508">
    <property type="term" value="P:proteolysis"/>
    <property type="evidence" value="ECO:0007669"/>
    <property type="project" value="TreeGrafter"/>
</dbReference>
<feature type="domain" description="Pappalysin-1 SD scarf" evidence="1">
    <location>
        <begin position="126"/>
        <end position="257"/>
    </location>
</feature>
<evidence type="ECO:0000259" key="1">
    <source>
        <dbReference type="Pfam" id="PF25900"/>
    </source>
</evidence>
<dbReference type="GO" id="GO:0007166">
    <property type="term" value="P:cell surface receptor signaling pathway"/>
    <property type="evidence" value="ECO:0007669"/>
    <property type="project" value="TreeGrafter"/>
</dbReference>
<dbReference type="InterPro" id="IPR043543">
    <property type="entry name" value="PAPPA/PAPPA2"/>
</dbReference>
<dbReference type="OrthoDB" id="536211at2759"/>